<gene>
    <name evidence="1" type="ORF">CLUMA_CG004674</name>
</gene>
<evidence type="ECO:0000313" key="2">
    <source>
        <dbReference type="Proteomes" id="UP000183832"/>
    </source>
</evidence>
<keyword evidence="2" id="KW-1185">Reference proteome</keyword>
<dbReference type="Proteomes" id="UP000183832">
    <property type="component" value="Unassembled WGS sequence"/>
</dbReference>
<dbReference type="EMBL" id="CVRI01000020">
    <property type="protein sequence ID" value="CRK90986.1"/>
    <property type="molecule type" value="Genomic_DNA"/>
</dbReference>
<proteinExistence type="predicted"/>
<protein>
    <submittedName>
        <fullName evidence="1">CLUMA_CG004674, isoform A</fullName>
    </submittedName>
</protein>
<name>A0A1J1HTV1_9DIPT</name>
<dbReference type="AlphaFoldDB" id="A0A1J1HTV1"/>
<evidence type="ECO:0000313" key="1">
    <source>
        <dbReference type="EMBL" id="CRK90986.1"/>
    </source>
</evidence>
<organism evidence="1 2">
    <name type="scientific">Clunio marinus</name>
    <dbReference type="NCBI Taxonomy" id="568069"/>
    <lineage>
        <taxon>Eukaryota</taxon>
        <taxon>Metazoa</taxon>
        <taxon>Ecdysozoa</taxon>
        <taxon>Arthropoda</taxon>
        <taxon>Hexapoda</taxon>
        <taxon>Insecta</taxon>
        <taxon>Pterygota</taxon>
        <taxon>Neoptera</taxon>
        <taxon>Endopterygota</taxon>
        <taxon>Diptera</taxon>
        <taxon>Nematocera</taxon>
        <taxon>Chironomoidea</taxon>
        <taxon>Chironomidae</taxon>
        <taxon>Clunio</taxon>
    </lineage>
</organism>
<reference evidence="1 2" key="1">
    <citation type="submission" date="2015-04" db="EMBL/GenBank/DDBJ databases">
        <authorList>
            <person name="Syromyatnikov M.Y."/>
            <person name="Popov V.N."/>
        </authorList>
    </citation>
    <scope>NUCLEOTIDE SEQUENCE [LARGE SCALE GENOMIC DNA]</scope>
</reference>
<sequence>MNVNHKHFRLQRTLEMKIEAGNEGKIDCLSNENRRQSRKIEALGRNMVESLEQFNLQTKAFCYAAAVKMMMLKISF</sequence>
<accession>A0A1J1HTV1</accession>